<reference evidence="2" key="2">
    <citation type="journal article" date="2021" name="Microbiome">
        <title>Successional dynamics and alternative stable states in a saline activated sludge microbial community over 9 years.</title>
        <authorList>
            <person name="Wang Y."/>
            <person name="Ye J."/>
            <person name="Ju F."/>
            <person name="Liu L."/>
            <person name="Boyd J.A."/>
            <person name="Deng Y."/>
            <person name="Parks D.H."/>
            <person name="Jiang X."/>
            <person name="Yin X."/>
            <person name="Woodcroft B.J."/>
            <person name="Tyson G.W."/>
            <person name="Hugenholtz P."/>
            <person name="Polz M.F."/>
            <person name="Zhang T."/>
        </authorList>
    </citation>
    <scope>NUCLEOTIDE SEQUENCE</scope>
    <source>
        <strain evidence="2">HKST-UBA03</strain>
    </source>
</reference>
<keyword evidence="2" id="KW-0808">Transferase</keyword>
<proteinExistence type="predicted"/>
<evidence type="ECO:0000313" key="3">
    <source>
        <dbReference type="Proteomes" id="UP000751518"/>
    </source>
</evidence>
<dbReference type="EMBL" id="JAGQKZ010000040">
    <property type="protein sequence ID" value="MCA9392335.1"/>
    <property type="molecule type" value="Genomic_DNA"/>
</dbReference>
<dbReference type="Gene3D" id="3.90.550.10">
    <property type="entry name" value="Spore Coat Polysaccharide Biosynthesis Protein SpsA, Chain A"/>
    <property type="match status" value="1"/>
</dbReference>
<reference evidence="2" key="1">
    <citation type="submission" date="2020-04" db="EMBL/GenBank/DDBJ databases">
        <authorList>
            <person name="Zhang T."/>
        </authorList>
    </citation>
    <scope>NUCLEOTIDE SEQUENCE</scope>
    <source>
        <strain evidence="2">HKST-UBA03</strain>
    </source>
</reference>
<accession>A0A955RS89</accession>
<dbReference type="InterPro" id="IPR050834">
    <property type="entry name" value="Glycosyltransf_2"/>
</dbReference>
<dbReference type="AlphaFoldDB" id="A0A955RS89"/>
<dbReference type="Proteomes" id="UP000751518">
    <property type="component" value="Unassembled WGS sequence"/>
</dbReference>
<comment type="caution">
    <text evidence="2">The sequence shown here is derived from an EMBL/GenBank/DDBJ whole genome shotgun (WGS) entry which is preliminary data.</text>
</comment>
<dbReference type="EC" id="2.4.-.-" evidence="2"/>
<protein>
    <submittedName>
        <fullName evidence="2">Glycosyltransferase</fullName>
        <ecNumber evidence="2">2.4.-.-</ecNumber>
    </submittedName>
</protein>
<sequence>MVVDPKVSVVIVISRGVEDVDRYRTFTNCFSSLSKQSYDHEKFEIILVNSGANYSSQQINELIAIAAQDNTFFTYLDPKQGNIGAARARNYGANAIRFGKTKLQSDIIAITDDDVLVPSNWLSELIKPYTANMNVVCTGGLCLPPKPLTEKNIFAFYDLVIYGRCFKHKVEYSELYDQLPESYTSTDIDEHPVYTGSITYDRKVFEESGGFPEDYPHFVYGEDANLKERIMREQLGKFIFVPVISTHLALYNWQRFMLQQMSRGISILYYEKNHNVKVQKRLNIALRIIATPIVTVINLLNNLRQPKIAFLDSVAYFWRQYGKLKYYNSVYE</sequence>
<gene>
    <name evidence="2" type="ORF">KC614_03990</name>
</gene>
<dbReference type="SUPFAM" id="SSF53448">
    <property type="entry name" value="Nucleotide-diphospho-sugar transferases"/>
    <property type="match status" value="1"/>
</dbReference>
<dbReference type="InterPro" id="IPR001173">
    <property type="entry name" value="Glyco_trans_2-like"/>
</dbReference>
<name>A0A955RS89_UNCKA</name>
<evidence type="ECO:0000259" key="1">
    <source>
        <dbReference type="Pfam" id="PF00535"/>
    </source>
</evidence>
<feature type="domain" description="Glycosyltransferase 2-like" evidence="1">
    <location>
        <begin position="25"/>
        <end position="138"/>
    </location>
</feature>
<dbReference type="PANTHER" id="PTHR43685">
    <property type="entry name" value="GLYCOSYLTRANSFERASE"/>
    <property type="match status" value="1"/>
</dbReference>
<dbReference type="Pfam" id="PF00535">
    <property type="entry name" value="Glycos_transf_2"/>
    <property type="match status" value="1"/>
</dbReference>
<dbReference type="GO" id="GO:0016757">
    <property type="term" value="F:glycosyltransferase activity"/>
    <property type="evidence" value="ECO:0007669"/>
    <property type="project" value="UniProtKB-KW"/>
</dbReference>
<dbReference type="PANTHER" id="PTHR43685:SF2">
    <property type="entry name" value="GLYCOSYLTRANSFERASE 2-LIKE DOMAIN-CONTAINING PROTEIN"/>
    <property type="match status" value="1"/>
</dbReference>
<keyword evidence="2" id="KW-0328">Glycosyltransferase</keyword>
<evidence type="ECO:0000313" key="2">
    <source>
        <dbReference type="EMBL" id="MCA9392335.1"/>
    </source>
</evidence>
<dbReference type="InterPro" id="IPR029044">
    <property type="entry name" value="Nucleotide-diphossugar_trans"/>
</dbReference>
<organism evidence="2 3">
    <name type="scientific">candidate division WWE3 bacterium</name>
    <dbReference type="NCBI Taxonomy" id="2053526"/>
    <lineage>
        <taxon>Bacteria</taxon>
        <taxon>Katanobacteria</taxon>
    </lineage>
</organism>